<evidence type="ECO:0000313" key="2">
    <source>
        <dbReference type="Proteomes" id="UP000320811"/>
    </source>
</evidence>
<gene>
    <name evidence="1" type="ORF">FHW36_1011347</name>
</gene>
<protein>
    <submittedName>
        <fullName evidence="1">Uncharacterized protein</fullName>
    </submittedName>
</protein>
<name>A0A561Q4X2_9BACT</name>
<keyword evidence="2" id="KW-1185">Reference proteome</keyword>
<dbReference type="AlphaFoldDB" id="A0A561Q4X2"/>
<dbReference type="EMBL" id="VIWO01000001">
    <property type="protein sequence ID" value="TWF45417.1"/>
    <property type="molecule type" value="Genomic_DNA"/>
</dbReference>
<reference evidence="1 2" key="1">
    <citation type="submission" date="2019-06" db="EMBL/GenBank/DDBJ databases">
        <title>Sorghum-associated microbial communities from plants grown in Nebraska, USA.</title>
        <authorList>
            <person name="Schachtman D."/>
        </authorList>
    </citation>
    <scope>NUCLEOTIDE SEQUENCE [LARGE SCALE GENOMIC DNA]</scope>
    <source>
        <strain evidence="1 2">1209</strain>
    </source>
</reference>
<dbReference type="Proteomes" id="UP000320811">
    <property type="component" value="Unassembled WGS sequence"/>
</dbReference>
<accession>A0A561Q4X2</accession>
<proteinExistence type="predicted"/>
<organism evidence="1 2">
    <name type="scientific">Chitinophaga polysaccharea</name>
    <dbReference type="NCBI Taxonomy" id="1293035"/>
    <lineage>
        <taxon>Bacteria</taxon>
        <taxon>Pseudomonadati</taxon>
        <taxon>Bacteroidota</taxon>
        <taxon>Chitinophagia</taxon>
        <taxon>Chitinophagales</taxon>
        <taxon>Chitinophagaceae</taxon>
        <taxon>Chitinophaga</taxon>
    </lineage>
</organism>
<sequence length="49" mass="5558">MRIKEFLLDKQNSNKNIQHNIHNKNSGQILSKGFILAPKFSCLTLGGLF</sequence>
<evidence type="ECO:0000313" key="1">
    <source>
        <dbReference type="EMBL" id="TWF45417.1"/>
    </source>
</evidence>
<comment type="caution">
    <text evidence="1">The sequence shown here is derived from an EMBL/GenBank/DDBJ whole genome shotgun (WGS) entry which is preliminary data.</text>
</comment>